<proteinExistence type="predicted"/>
<sequence>MQESVILLTVVACIAANLPFVSRRLFGVLRVKDKHFGWEALELVVLYLAVGGLARVLEAQHMPVHAQNWQFYVTTFALFTVFAFPGFVARHFWRARPVRKAA</sequence>
<dbReference type="EMBL" id="STGJ01000005">
    <property type="protein sequence ID" value="TIC84703.1"/>
    <property type="molecule type" value="Genomic_DNA"/>
</dbReference>
<dbReference type="RefSeq" id="WP_136551974.1">
    <property type="nucleotide sequence ID" value="NZ_STGJ01000005.1"/>
</dbReference>
<keyword evidence="1" id="KW-0812">Transmembrane</keyword>
<reference evidence="2 3" key="1">
    <citation type="submission" date="2019-04" db="EMBL/GenBank/DDBJ databases">
        <title>Crenobacter sp. nov.</title>
        <authorList>
            <person name="Shi S."/>
        </authorList>
    </citation>
    <scope>NUCLEOTIDE SEQUENCE [LARGE SCALE GENOMIC DNA]</scope>
    <source>
        <strain evidence="2 3">GY 70310</strain>
    </source>
</reference>
<organism evidence="2 3">
    <name type="scientific">Crenobacter intestini</name>
    <dbReference type="NCBI Taxonomy" id="2563443"/>
    <lineage>
        <taxon>Bacteria</taxon>
        <taxon>Pseudomonadati</taxon>
        <taxon>Pseudomonadota</taxon>
        <taxon>Betaproteobacteria</taxon>
        <taxon>Neisseriales</taxon>
        <taxon>Neisseriaceae</taxon>
        <taxon>Crenobacter</taxon>
    </lineage>
</organism>
<protein>
    <submittedName>
        <fullName evidence="2">DUF2818 family protein</fullName>
    </submittedName>
</protein>
<keyword evidence="3" id="KW-1185">Reference proteome</keyword>
<evidence type="ECO:0000313" key="3">
    <source>
        <dbReference type="Proteomes" id="UP000308891"/>
    </source>
</evidence>
<dbReference type="AlphaFoldDB" id="A0A4V4N8J7"/>
<name>A0A4V4N8J7_9NEIS</name>
<dbReference type="InterPro" id="IPR016768">
    <property type="entry name" value="UCP019883"/>
</dbReference>
<comment type="caution">
    <text evidence="2">The sequence shown here is derived from an EMBL/GenBank/DDBJ whole genome shotgun (WGS) entry which is preliminary data.</text>
</comment>
<keyword evidence="1" id="KW-0472">Membrane</keyword>
<dbReference type="Proteomes" id="UP000308891">
    <property type="component" value="Unassembled WGS sequence"/>
</dbReference>
<evidence type="ECO:0000256" key="1">
    <source>
        <dbReference type="SAM" id="Phobius"/>
    </source>
</evidence>
<dbReference type="PIRSF" id="PIRSF019883">
    <property type="entry name" value="UCP019883"/>
    <property type="match status" value="1"/>
</dbReference>
<feature type="transmembrane region" description="Helical" evidence="1">
    <location>
        <begin position="69"/>
        <end position="89"/>
    </location>
</feature>
<feature type="transmembrane region" description="Helical" evidence="1">
    <location>
        <begin position="6"/>
        <end position="26"/>
    </location>
</feature>
<keyword evidence="1" id="KW-1133">Transmembrane helix</keyword>
<dbReference type="OrthoDB" id="5785537at2"/>
<evidence type="ECO:0000313" key="2">
    <source>
        <dbReference type="EMBL" id="TIC84703.1"/>
    </source>
</evidence>
<accession>A0A4V4N8J7</accession>
<feature type="transmembrane region" description="Helical" evidence="1">
    <location>
        <begin position="38"/>
        <end position="57"/>
    </location>
</feature>
<gene>
    <name evidence="2" type="ORF">E5K04_05895</name>
</gene>
<dbReference type="Pfam" id="PF10993">
    <property type="entry name" value="DUF2818"/>
    <property type="match status" value="1"/>
</dbReference>